<evidence type="ECO:0000256" key="5">
    <source>
        <dbReference type="ARBA" id="ARBA00022989"/>
    </source>
</evidence>
<dbReference type="RefSeq" id="WP_147868046.1">
    <property type="nucleotide sequence ID" value="NZ_CP036264.1"/>
</dbReference>
<evidence type="ECO:0000313" key="10">
    <source>
        <dbReference type="Proteomes" id="UP000321353"/>
    </source>
</evidence>
<keyword evidence="9" id="KW-0966">Cell projection</keyword>
<dbReference type="PRINTS" id="PR00949">
    <property type="entry name" value="TYPE3IMAPROT"/>
</dbReference>
<evidence type="ECO:0000313" key="9">
    <source>
        <dbReference type="EMBL" id="QEF98524.1"/>
    </source>
</evidence>
<keyword evidence="7" id="KW-0813">Transport</keyword>
<dbReference type="PIRSF" id="PIRSF005419">
    <property type="entry name" value="FlhA"/>
    <property type="match status" value="1"/>
</dbReference>
<sequence length="712" mass="78308">MKETDSNFGFLQRSELWLSASFLAMLIVLIIPLPTFLLDMFLACNIAAAILLLLVTLGAKRPLDIASFPSLLLLLTLFRLSLNVATTRLILLDGNAGKIVLTFGDFVVGGNLVVGLVIFLILVTIQFIVITKGATRISEVNARFTLDAMPGKQMAIDAELNSGAIDEKEARDRRKGLTQEAEFYGAMDGASKYVRGDAIAGLIIMVVNILGGVVLGVSDGQAITDAVQIYSILTIGDGLVSQIPALIIATSAGILVTKSASESNLGDEINNQVSGAYRSLYLGPLILLMIGFTPGFPKLPFILLAGVVFAFVFFAKQRELAKEAEVAEEPQVAEPTQTPEEKGLQKFVQSERIIIEIGAGLIALAEPKRGKGIAERISTLREDVAIEHGFWVPAARIRDNLQIGVNEYRFLICGREIARGQVFVNDYLAINPGSIKAELEGEPIRDPAFDLPAKWIPESQRRRAEVLGFTVVDAPTVLITHLSECLRKHAHELLSRQDLQSMLEKLKEIAPTTVEEIKPDTVRPATLHQVLLNLLRERISITALEKIVESAVQFGPQIKDPIQLTEKIRGGIGHIICDRFRDSNGNVRVIILEPRLEHYFREHLNGDAIVLRPDQLERLIMELQAKWEASRLKNQMATVLVDSSVRFPLHRTIFRSLPEVSVVAYSEVPSDLRIESVGMIRYEDVLGEGDAATPDPFVLGLQGKEGNQEETK</sequence>
<evidence type="ECO:0000256" key="4">
    <source>
        <dbReference type="ARBA" id="ARBA00022692"/>
    </source>
</evidence>
<comment type="similarity">
    <text evidence="2 7">Belongs to the FHIPEP (flagella/HR/invasion proteins export pore) family.</text>
</comment>
<dbReference type="PANTHER" id="PTHR30161">
    <property type="entry name" value="FLAGELLAR EXPORT PROTEIN, MEMBRANE FLHA SUBUNIT-RELATED"/>
    <property type="match status" value="1"/>
</dbReference>
<dbReference type="InterPro" id="IPR042194">
    <property type="entry name" value="FHIPEP_1"/>
</dbReference>
<dbReference type="InterPro" id="IPR006301">
    <property type="entry name" value="FlhA"/>
</dbReference>
<keyword evidence="3 7" id="KW-1003">Cell membrane</keyword>
<keyword evidence="9" id="KW-0969">Cilium</keyword>
<feature type="transmembrane region" description="Helical" evidence="7">
    <location>
        <begin position="71"/>
        <end position="92"/>
    </location>
</feature>
<feature type="transmembrane region" description="Helical" evidence="7">
    <location>
        <begin position="112"/>
        <end position="130"/>
    </location>
</feature>
<dbReference type="Gene3D" id="3.40.50.12790">
    <property type="entry name" value="FHIPEP family, domain 4"/>
    <property type="match status" value="1"/>
</dbReference>
<keyword evidence="7" id="KW-0653">Protein transport</keyword>
<dbReference type="GO" id="GO:0005886">
    <property type="term" value="C:plasma membrane"/>
    <property type="evidence" value="ECO:0007669"/>
    <property type="project" value="UniProtKB-SubCell"/>
</dbReference>
<protein>
    <recommendedName>
        <fullName evidence="7">Flagellar biosynthesis protein FlhA</fullName>
    </recommendedName>
</protein>
<dbReference type="NCBIfam" id="TIGR01398">
    <property type="entry name" value="FlhA"/>
    <property type="match status" value="1"/>
</dbReference>
<feature type="transmembrane region" description="Helical" evidence="7">
    <location>
        <begin position="198"/>
        <end position="217"/>
    </location>
</feature>
<dbReference type="InterPro" id="IPR042196">
    <property type="entry name" value="FHIPEP_4"/>
</dbReference>
<comment type="function">
    <text evidence="7">Required for formation of the rod structure of the flagellar apparatus. Together with FliI and FliH, may constitute the export apparatus of flagellin.</text>
</comment>
<dbReference type="Gene3D" id="3.40.30.60">
    <property type="entry name" value="FHIPEP family, domain 1"/>
    <property type="match status" value="1"/>
</dbReference>
<dbReference type="GO" id="GO:0009306">
    <property type="term" value="P:protein secretion"/>
    <property type="evidence" value="ECO:0007669"/>
    <property type="project" value="InterPro"/>
</dbReference>
<dbReference type="Proteomes" id="UP000321353">
    <property type="component" value="Chromosome"/>
</dbReference>
<dbReference type="Gene3D" id="1.10.8.540">
    <property type="entry name" value="FHIPEP family, domain 3"/>
    <property type="match status" value="1"/>
</dbReference>
<evidence type="ECO:0000256" key="6">
    <source>
        <dbReference type="ARBA" id="ARBA00023136"/>
    </source>
</evidence>
<evidence type="ECO:0000256" key="2">
    <source>
        <dbReference type="ARBA" id="ARBA00008835"/>
    </source>
</evidence>
<evidence type="ECO:0000256" key="1">
    <source>
        <dbReference type="ARBA" id="ARBA00004651"/>
    </source>
</evidence>
<dbReference type="EMBL" id="CP036264">
    <property type="protein sequence ID" value="QEF98524.1"/>
    <property type="molecule type" value="Genomic_DNA"/>
</dbReference>
<evidence type="ECO:0000256" key="3">
    <source>
        <dbReference type="ARBA" id="ARBA00022475"/>
    </source>
</evidence>
<keyword evidence="10" id="KW-1185">Reference proteome</keyword>
<keyword evidence="9" id="KW-0282">Flagellum</keyword>
<dbReference type="Pfam" id="PF00771">
    <property type="entry name" value="FHIPEP"/>
    <property type="match status" value="1"/>
</dbReference>
<dbReference type="InterPro" id="IPR042193">
    <property type="entry name" value="FHIPEP_3"/>
</dbReference>
<dbReference type="GO" id="GO:0044780">
    <property type="term" value="P:bacterial-type flagellum assembly"/>
    <property type="evidence" value="ECO:0007669"/>
    <property type="project" value="InterPro"/>
</dbReference>
<dbReference type="KEGG" id="smam:Mal15_25760"/>
<feature type="transmembrane region" description="Helical" evidence="7">
    <location>
        <begin position="40"/>
        <end position="59"/>
    </location>
</feature>
<evidence type="ECO:0000256" key="7">
    <source>
        <dbReference type="RuleBase" id="RU364093"/>
    </source>
</evidence>
<dbReference type="PANTHER" id="PTHR30161:SF1">
    <property type="entry name" value="FLAGELLAR BIOSYNTHESIS PROTEIN FLHA-RELATED"/>
    <property type="match status" value="1"/>
</dbReference>
<organism evidence="9 10">
    <name type="scientific">Stieleria maiorica</name>
    <dbReference type="NCBI Taxonomy" id="2795974"/>
    <lineage>
        <taxon>Bacteria</taxon>
        <taxon>Pseudomonadati</taxon>
        <taxon>Planctomycetota</taxon>
        <taxon>Planctomycetia</taxon>
        <taxon>Pirellulales</taxon>
        <taxon>Pirellulaceae</taxon>
        <taxon>Stieleria</taxon>
    </lineage>
</organism>
<keyword evidence="5 7" id="KW-1133">Transmembrane helix</keyword>
<proteinExistence type="inferred from homology"/>
<feature type="transmembrane region" description="Helical" evidence="7">
    <location>
        <begin position="229"/>
        <end position="256"/>
    </location>
</feature>
<keyword evidence="6 7" id="KW-0472">Membrane</keyword>
<reference evidence="9 10" key="1">
    <citation type="submission" date="2019-02" db="EMBL/GenBank/DDBJ databases">
        <title>Planctomycetal bacteria perform biofilm scaping via a novel small molecule.</title>
        <authorList>
            <person name="Jeske O."/>
            <person name="Boedeker C."/>
            <person name="Wiegand S."/>
            <person name="Breitling P."/>
            <person name="Kallscheuer N."/>
            <person name="Jogler M."/>
            <person name="Rohde M."/>
            <person name="Petersen J."/>
            <person name="Medema M.H."/>
            <person name="Surup F."/>
            <person name="Jogler C."/>
        </authorList>
    </citation>
    <scope>NUCLEOTIDE SEQUENCE [LARGE SCALE GENOMIC DNA]</scope>
    <source>
        <strain evidence="9 10">Mal15</strain>
    </source>
</reference>
<accession>A0A5B9MG09</accession>
<dbReference type="InterPro" id="IPR001712">
    <property type="entry name" value="T3SS_FHIPEP"/>
</dbReference>
<gene>
    <name evidence="9" type="primary">flhA_1</name>
    <name evidence="7" type="synonym">flhA</name>
    <name evidence="9" type="ORF">Mal15_25760</name>
</gene>
<comment type="subcellular location">
    <subcellularLocation>
        <location evidence="1 7">Cell membrane</location>
        <topology evidence="1 7">Multi-pass membrane protein</topology>
    </subcellularLocation>
</comment>
<feature type="region of interest" description="Disordered" evidence="8">
    <location>
        <begin position="693"/>
        <end position="712"/>
    </location>
</feature>
<feature type="transmembrane region" description="Helical" evidence="7">
    <location>
        <begin position="299"/>
        <end position="315"/>
    </location>
</feature>
<name>A0A5B9MG09_9BACT</name>
<keyword evidence="7" id="KW-1006">Bacterial flagellum protein export</keyword>
<evidence type="ECO:0000256" key="8">
    <source>
        <dbReference type="SAM" id="MobiDB-lite"/>
    </source>
</evidence>
<dbReference type="AlphaFoldDB" id="A0A5B9MG09"/>
<feature type="transmembrane region" description="Helical" evidence="7">
    <location>
        <begin position="16"/>
        <end position="34"/>
    </location>
</feature>
<keyword evidence="7" id="KW-1005">Bacterial flagellum biogenesis</keyword>
<keyword evidence="4 7" id="KW-0812">Transmembrane</keyword>